<evidence type="ECO:0000256" key="1">
    <source>
        <dbReference type="SAM" id="MobiDB-lite"/>
    </source>
</evidence>
<dbReference type="EMBL" id="AMZH03008529">
    <property type="protein sequence ID" value="RRT58758.1"/>
    <property type="molecule type" value="Genomic_DNA"/>
</dbReference>
<name>A0A426Z468_ENSVE</name>
<protein>
    <submittedName>
        <fullName evidence="2">Uncharacterized protein</fullName>
    </submittedName>
</protein>
<accession>A0A426Z468</accession>
<comment type="caution">
    <text evidence="2">The sequence shown here is derived from an EMBL/GenBank/DDBJ whole genome shotgun (WGS) entry which is preliminary data.</text>
</comment>
<organism evidence="2 3">
    <name type="scientific">Ensete ventricosum</name>
    <name type="common">Abyssinian banana</name>
    <name type="synonym">Musa ensete</name>
    <dbReference type="NCBI Taxonomy" id="4639"/>
    <lineage>
        <taxon>Eukaryota</taxon>
        <taxon>Viridiplantae</taxon>
        <taxon>Streptophyta</taxon>
        <taxon>Embryophyta</taxon>
        <taxon>Tracheophyta</taxon>
        <taxon>Spermatophyta</taxon>
        <taxon>Magnoliopsida</taxon>
        <taxon>Liliopsida</taxon>
        <taxon>Zingiberales</taxon>
        <taxon>Musaceae</taxon>
        <taxon>Ensete</taxon>
    </lineage>
</organism>
<gene>
    <name evidence="2" type="ORF">B296_00041449</name>
</gene>
<evidence type="ECO:0000313" key="2">
    <source>
        <dbReference type="EMBL" id="RRT58758.1"/>
    </source>
</evidence>
<reference evidence="2 3" key="1">
    <citation type="journal article" date="2014" name="Agronomy (Basel)">
        <title>A Draft Genome Sequence for Ensete ventricosum, the Drought-Tolerant Tree Against Hunger.</title>
        <authorList>
            <person name="Harrison J."/>
            <person name="Moore K.A."/>
            <person name="Paszkiewicz K."/>
            <person name="Jones T."/>
            <person name="Grant M."/>
            <person name="Ambacheew D."/>
            <person name="Muzemil S."/>
            <person name="Studholme D.J."/>
        </authorList>
    </citation>
    <scope>NUCLEOTIDE SEQUENCE [LARGE SCALE GENOMIC DNA]</scope>
</reference>
<dbReference type="Proteomes" id="UP000287651">
    <property type="component" value="Unassembled WGS sequence"/>
</dbReference>
<evidence type="ECO:0000313" key="3">
    <source>
        <dbReference type="Proteomes" id="UP000287651"/>
    </source>
</evidence>
<sequence>MEMLAPWRRLNRGAGEGGGIPRPDFFAVETKDVADSSGRDCSGRRTGTYLTFNSYACCDGIQQRDNFGIYFGKDKFLAPNTVQKFLTPFPTHSINLQSLRGDDLNHRGRNPMHCIIGCRAVSIRSRDQKRSCHDKARITLDMLIYGRTTLCRLLGHDKSSNNILALEGGPDIAGTLSTQQLREDVPSVMQETSGITPQPSPPLPLFCDGNPPFHTPGQYWRLFNDPELALPSLNPRGPAVTPEAFQGAHQPSSGHSRNALSYHSLHPVARPTAKLATLSGSPDPDRDNSTAKKLTPDNTTSRGTPSALGGT</sequence>
<dbReference type="AlphaFoldDB" id="A0A426Z468"/>
<feature type="region of interest" description="Disordered" evidence="1">
    <location>
        <begin position="275"/>
        <end position="311"/>
    </location>
</feature>
<feature type="region of interest" description="Disordered" evidence="1">
    <location>
        <begin position="233"/>
        <end position="259"/>
    </location>
</feature>
<feature type="compositionally biased region" description="Polar residues" evidence="1">
    <location>
        <begin position="249"/>
        <end position="259"/>
    </location>
</feature>
<proteinExistence type="predicted"/>